<comment type="caution">
    <text evidence="2">The sequence shown here is derived from an EMBL/GenBank/DDBJ whole genome shotgun (WGS) entry which is preliminary data.</text>
</comment>
<dbReference type="Pfam" id="PF15458">
    <property type="entry name" value="NTR2"/>
    <property type="match status" value="1"/>
</dbReference>
<dbReference type="GO" id="GO:0071008">
    <property type="term" value="C:U2-type post-mRNA release spliceosomal complex"/>
    <property type="evidence" value="ECO:0007669"/>
    <property type="project" value="InterPro"/>
</dbReference>
<gene>
    <name evidence="2" type="ORF">B0H15DRAFT_1019570</name>
</gene>
<accession>A0AAD6XVR9</accession>
<dbReference type="AlphaFoldDB" id="A0AAD6XVR9"/>
<evidence type="ECO:0000313" key="2">
    <source>
        <dbReference type="EMBL" id="KAJ7096504.1"/>
    </source>
</evidence>
<evidence type="ECO:0000256" key="1">
    <source>
        <dbReference type="SAM" id="MobiDB-lite"/>
    </source>
</evidence>
<dbReference type="Proteomes" id="UP001222325">
    <property type="component" value="Unassembled WGS sequence"/>
</dbReference>
<name>A0AAD6XVR9_9AGAR</name>
<dbReference type="InterPro" id="IPR028211">
    <property type="entry name" value="Ntr2"/>
</dbReference>
<sequence>MKRLEDSESRTSGLRPQGPHPESRLMKKKSEDELGKAKMVSLFSLHHDSGFFQELAEYTSAQERIAFGKKSHHSKVMASKRRDAMKELLADPYARCLPFPQRGH</sequence>
<feature type="region of interest" description="Disordered" evidence="1">
    <location>
        <begin position="1"/>
        <end position="31"/>
    </location>
</feature>
<keyword evidence="3" id="KW-1185">Reference proteome</keyword>
<reference evidence="2" key="1">
    <citation type="submission" date="2023-03" db="EMBL/GenBank/DDBJ databases">
        <title>Massive genome expansion in bonnet fungi (Mycena s.s.) driven by repeated elements and novel gene families across ecological guilds.</title>
        <authorList>
            <consortium name="Lawrence Berkeley National Laboratory"/>
            <person name="Harder C.B."/>
            <person name="Miyauchi S."/>
            <person name="Viragh M."/>
            <person name="Kuo A."/>
            <person name="Thoen E."/>
            <person name="Andreopoulos B."/>
            <person name="Lu D."/>
            <person name="Skrede I."/>
            <person name="Drula E."/>
            <person name="Henrissat B."/>
            <person name="Morin E."/>
            <person name="Kohler A."/>
            <person name="Barry K."/>
            <person name="LaButti K."/>
            <person name="Morin E."/>
            <person name="Salamov A."/>
            <person name="Lipzen A."/>
            <person name="Mereny Z."/>
            <person name="Hegedus B."/>
            <person name="Baldrian P."/>
            <person name="Stursova M."/>
            <person name="Weitz H."/>
            <person name="Taylor A."/>
            <person name="Grigoriev I.V."/>
            <person name="Nagy L.G."/>
            <person name="Martin F."/>
            <person name="Kauserud H."/>
        </authorList>
    </citation>
    <scope>NUCLEOTIDE SEQUENCE</scope>
    <source>
        <strain evidence="2">CBHHK173m</strain>
    </source>
</reference>
<organism evidence="2 3">
    <name type="scientific">Mycena belliarum</name>
    <dbReference type="NCBI Taxonomy" id="1033014"/>
    <lineage>
        <taxon>Eukaryota</taxon>
        <taxon>Fungi</taxon>
        <taxon>Dikarya</taxon>
        <taxon>Basidiomycota</taxon>
        <taxon>Agaricomycotina</taxon>
        <taxon>Agaricomycetes</taxon>
        <taxon>Agaricomycetidae</taxon>
        <taxon>Agaricales</taxon>
        <taxon>Marasmiineae</taxon>
        <taxon>Mycenaceae</taxon>
        <taxon>Mycena</taxon>
    </lineage>
</organism>
<dbReference type="GO" id="GO:0000390">
    <property type="term" value="P:spliceosomal complex disassembly"/>
    <property type="evidence" value="ECO:0007669"/>
    <property type="project" value="InterPro"/>
</dbReference>
<protein>
    <submittedName>
        <fullName evidence="2">Uncharacterized protein</fullName>
    </submittedName>
</protein>
<evidence type="ECO:0000313" key="3">
    <source>
        <dbReference type="Proteomes" id="UP001222325"/>
    </source>
</evidence>
<dbReference type="EMBL" id="JARJCN010000011">
    <property type="protein sequence ID" value="KAJ7096504.1"/>
    <property type="molecule type" value="Genomic_DNA"/>
</dbReference>
<proteinExistence type="predicted"/>
<feature type="compositionally biased region" description="Basic and acidic residues" evidence="1">
    <location>
        <begin position="21"/>
        <end position="31"/>
    </location>
</feature>